<organism evidence="1 2">
    <name type="scientific">Nitrospirillum iridis</name>
    <dbReference type="NCBI Taxonomy" id="765888"/>
    <lineage>
        <taxon>Bacteria</taxon>
        <taxon>Pseudomonadati</taxon>
        <taxon>Pseudomonadota</taxon>
        <taxon>Alphaproteobacteria</taxon>
        <taxon>Rhodospirillales</taxon>
        <taxon>Azospirillaceae</taxon>
        <taxon>Nitrospirillum</taxon>
    </lineage>
</organism>
<comment type="caution">
    <text evidence="1">The sequence shown here is derived from an EMBL/GenBank/DDBJ whole genome shotgun (WGS) entry which is preliminary data.</text>
</comment>
<proteinExistence type="predicted"/>
<keyword evidence="2" id="KW-1185">Reference proteome</keyword>
<name>A0A7X0EEW5_9PROT</name>
<dbReference type="EMBL" id="JACIIZ010000016">
    <property type="protein sequence ID" value="MBB6254337.1"/>
    <property type="molecule type" value="Genomic_DNA"/>
</dbReference>
<reference evidence="1 2" key="1">
    <citation type="submission" date="2020-08" db="EMBL/GenBank/DDBJ databases">
        <title>Genomic Encyclopedia of Type Strains, Phase IV (KMG-IV): sequencing the most valuable type-strain genomes for metagenomic binning, comparative biology and taxonomic classification.</title>
        <authorList>
            <person name="Goeker M."/>
        </authorList>
    </citation>
    <scope>NUCLEOTIDE SEQUENCE [LARGE SCALE GENOMIC DNA]</scope>
    <source>
        <strain evidence="1 2">DSM 22198</strain>
    </source>
</reference>
<sequence length="350" mass="37595">MSGWSDQTRAEYDGAYFKIFGSPAAAPLDSKNVFVAWRDGSKDSIRISYSVYIIDTNKWGKSKLAGFKDGTGNEVPFNTKQSPCVACIDTGKVFLAWNGSGNDGIWYSFYNFANDVWANQKNIKVNGKAPDISGALAAVYVPPKDGEGRPIKGVGDNGAVIIAYIGNNNQYPGIKYVIGTLNSERDGIDVWSEPAMAQDVDGTIFGTVQAAGITLALTTVDGQVAVAMAWDGSGNNGIWFSQYVINSNAWTPQYNIKAVNSSSKKYPYGPGLVAYDSVADGESLMLAWAYRDDGQANFFKDVPPLVASARAQGWTLGGTNYALTAPDGSTVFAFWNGVADNGFWYASYSS</sequence>
<evidence type="ECO:0000313" key="2">
    <source>
        <dbReference type="Proteomes" id="UP000539175"/>
    </source>
</evidence>
<dbReference type="Proteomes" id="UP000539175">
    <property type="component" value="Unassembled WGS sequence"/>
</dbReference>
<accession>A0A7X0EEW5</accession>
<dbReference type="SUPFAM" id="SSF89372">
    <property type="entry name" value="Fucose-specific lectin"/>
    <property type="match status" value="1"/>
</dbReference>
<dbReference type="AlphaFoldDB" id="A0A7X0EEW5"/>
<dbReference type="RefSeq" id="WP_184806599.1">
    <property type="nucleotide sequence ID" value="NZ_JACIIZ010000016.1"/>
</dbReference>
<evidence type="ECO:0000313" key="1">
    <source>
        <dbReference type="EMBL" id="MBB6254337.1"/>
    </source>
</evidence>
<protein>
    <submittedName>
        <fullName evidence="1">Uncharacterized protein</fullName>
    </submittedName>
</protein>
<gene>
    <name evidence="1" type="ORF">FHS74_004923</name>
</gene>